<reference evidence="2 3" key="1">
    <citation type="submission" date="2020-08" db="EMBL/GenBank/DDBJ databases">
        <title>Genomic Encyclopedia of Type Strains, Phase IV (KMG-IV): sequencing the most valuable type-strain genomes for metagenomic binning, comparative biology and taxonomic classification.</title>
        <authorList>
            <person name="Goeker M."/>
        </authorList>
    </citation>
    <scope>NUCLEOTIDE SEQUENCE [LARGE SCALE GENOMIC DNA]</scope>
    <source>
        <strain evidence="2 3">DSM 17507</strain>
    </source>
</reference>
<feature type="signal peptide" evidence="1">
    <location>
        <begin position="1"/>
        <end position="25"/>
    </location>
</feature>
<dbReference type="AlphaFoldDB" id="A0A7W7A7X5"/>
<dbReference type="OrthoDB" id="7506853at2"/>
<evidence type="ECO:0000313" key="2">
    <source>
        <dbReference type="EMBL" id="MBB4612085.1"/>
    </source>
</evidence>
<name>A0A7W7A7X5_9SPHN</name>
<dbReference type="EMBL" id="JACHOA010000001">
    <property type="protein sequence ID" value="MBB4612085.1"/>
    <property type="molecule type" value="Genomic_DNA"/>
</dbReference>
<proteinExistence type="predicted"/>
<organism evidence="2 3">
    <name type="scientific">Novosphingobium taihuense</name>
    <dbReference type="NCBI Taxonomy" id="260085"/>
    <lineage>
        <taxon>Bacteria</taxon>
        <taxon>Pseudomonadati</taxon>
        <taxon>Pseudomonadota</taxon>
        <taxon>Alphaproteobacteria</taxon>
        <taxon>Sphingomonadales</taxon>
        <taxon>Sphingomonadaceae</taxon>
        <taxon>Novosphingobium</taxon>
    </lineage>
</organism>
<keyword evidence="1" id="KW-0732">Signal</keyword>
<evidence type="ECO:0000256" key="1">
    <source>
        <dbReference type="SAM" id="SignalP"/>
    </source>
</evidence>
<accession>A0A7W7A7X5</accession>
<dbReference type="PROSITE" id="PS51257">
    <property type="entry name" value="PROKAR_LIPOPROTEIN"/>
    <property type="match status" value="1"/>
</dbReference>
<evidence type="ECO:0000313" key="3">
    <source>
        <dbReference type="Proteomes" id="UP000538566"/>
    </source>
</evidence>
<feature type="chain" id="PRO_5030726108" evidence="1">
    <location>
        <begin position="26"/>
        <end position="232"/>
    </location>
</feature>
<gene>
    <name evidence="2" type="ORF">GGR37_000331</name>
</gene>
<protein>
    <submittedName>
        <fullName evidence="2">Uncharacterized protein</fullName>
    </submittedName>
</protein>
<sequence>MPKMNTHITAAAVAISCALSGAALAQEASAPAATTTTEAAAPAAPTCELHVFPTIEGQAQTTGWLSGFGAIGAIADASANKNRNVGDAAYLKEALGPAMQVEALKALDLATALKLPASQVVFETPIADRNVTTKAGNRLSTSTAPCYVELIVTQNLYTKRPIYGRALNNRFIVKDFRTGKTKTELKKGRGGNGLTLFPPKTTEEAAAAEKELQEVFTKNFLEFAGTTTTAAK</sequence>
<keyword evidence="3" id="KW-1185">Reference proteome</keyword>
<dbReference type="RefSeq" id="WP_144902204.1">
    <property type="nucleotide sequence ID" value="NZ_JACHOA010000001.1"/>
</dbReference>
<dbReference type="Proteomes" id="UP000538566">
    <property type="component" value="Unassembled WGS sequence"/>
</dbReference>
<comment type="caution">
    <text evidence="2">The sequence shown here is derived from an EMBL/GenBank/DDBJ whole genome shotgun (WGS) entry which is preliminary data.</text>
</comment>